<dbReference type="OrthoDB" id="7673021at2"/>
<feature type="signal peptide" evidence="1">
    <location>
        <begin position="1"/>
        <end position="24"/>
    </location>
</feature>
<dbReference type="RefSeq" id="WP_078710100.1">
    <property type="nucleotide sequence ID" value="NZ_FUXL01000019.1"/>
</dbReference>
<keyword evidence="3" id="KW-1185">Reference proteome</keyword>
<accession>A0A1T4T4H5</accession>
<sequence>MSRLIPGLASLFILLATLLEPASAAVVKVPSGNRNATQPDIPSASYRRTRQLRSTFEGKYRKIRDLLANDSELRAKIRKAANDYHIDPMHIVGALVGEHTYNVDAMDQLQTYYVKALSYLRSNLEFAYKGESVVSFVSRPQFARCDRLFGSEAIWSCREAVYEADFRGKTVDGNSYPDNRFGAVFFQPYYAGQTFGLGQLNPLTALAASDEVHRVSGYPELSANDAPEVYAAIMNPDKTLAYVAAVLKMAIDDYRTIADFDISGNPGITATLYNIGDPRRRAEDLAAENARRRARGQSLRLPQENYYGWLVNDRLDDLKAAFGEN</sequence>
<dbReference type="EMBL" id="FUXL01000019">
    <property type="protein sequence ID" value="SKA35420.1"/>
    <property type="molecule type" value="Genomic_DNA"/>
</dbReference>
<dbReference type="STRING" id="1365950.SAMN05428963_11913"/>
<proteinExistence type="predicted"/>
<dbReference type="AlphaFoldDB" id="A0A1T4T4H5"/>
<evidence type="ECO:0000256" key="1">
    <source>
        <dbReference type="SAM" id="SignalP"/>
    </source>
</evidence>
<evidence type="ECO:0008006" key="4">
    <source>
        <dbReference type="Google" id="ProtNLM"/>
    </source>
</evidence>
<keyword evidence="1" id="KW-0732">Signal</keyword>
<gene>
    <name evidence="2" type="ORF">SAMN05428963_11913</name>
</gene>
<dbReference type="Proteomes" id="UP000190135">
    <property type="component" value="Unassembled WGS sequence"/>
</dbReference>
<organism evidence="2 3">
    <name type="scientific">Consotaella salsifontis</name>
    <dbReference type="NCBI Taxonomy" id="1365950"/>
    <lineage>
        <taxon>Bacteria</taxon>
        <taxon>Pseudomonadati</taxon>
        <taxon>Pseudomonadota</taxon>
        <taxon>Alphaproteobacteria</taxon>
        <taxon>Hyphomicrobiales</taxon>
        <taxon>Aurantimonadaceae</taxon>
        <taxon>Consotaella</taxon>
    </lineage>
</organism>
<feature type="chain" id="PRO_5012843375" description="DUF1402 family protein" evidence="1">
    <location>
        <begin position="25"/>
        <end position="325"/>
    </location>
</feature>
<evidence type="ECO:0000313" key="2">
    <source>
        <dbReference type="EMBL" id="SKA35420.1"/>
    </source>
</evidence>
<evidence type="ECO:0000313" key="3">
    <source>
        <dbReference type="Proteomes" id="UP000190135"/>
    </source>
</evidence>
<name>A0A1T4T4H5_9HYPH</name>
<dbReference type="Pfam" id="PF07182">
    <property type="entry name" value="DUF1402"/>
    <property type="match status" value="1"/>
</dbReference>
<dbReference type="InterPro" id="IPR009842">
    <property type="entry name" value="DUF1402"/>
</dbReference>
<reference evidence="3" key="1">
    <citation type="submission" date="2017-02" db="EMBL/GenBank/DDBJ databases">
        <authorList>
            <person name="Varghese N."/>
            <person name="Submissions S."/>
        </authorList>
    </citation>
    <scope>NUCLEOTIDE SEQUENCE [LARGE SCALE GENOMIC DNA]</scope>
    <source>
        <strain evidence="3">USBA 369</strain>
    </source>
</reference>
<protein>
    <recommendedName>
        <fullName evidence="4">DUF1402 family protein</fullName>
    </recommendedName>
</protein>